<dbReference type="Proteomes" id="UP001172457">
    <property type="component" value="Chromosome 1"/>
</dbReference>
<reference evidence="1" key="1">
    <citation type="submission" date="2023-03" db="EMBL/GenBank/DDBJ databases">
        <title>Chromosome-scale reference genome and RAD-based genetic map of yellow starthistle (Centaurea solstitialis) reveal putative structural variation and QTLs associated with invader traits.</title>
        <authorList>
            <person name="Reatini B."/>
            <person name="Cang F.A."/>
            <person name="Jiang Q."/>
            <person name="Mckibben M.T.W."/>
            <person name="Barker M.S."/>
            <person name="Rieseberg L.H."/>
            <person name="Dlugosch K.M."/>
        </authorList>
    </citation>
    <scope>NUCLEOTIDE SEQUENCE</scope>
    <source>
        <strain evidence="1">CAN-66</strain>
        <tissue evidence="1">Leaf</tissue>
    </source>
</reference>
<dbReference type="EMBL" id="JARYMX010000001">
    <property type="protein sequence ID" value="KAJ9565622.1"/>
    <property type="molecule type" value="Genomic_DNA"/>
</dbReference>
<organism evidence="1 2">
    <name type="scientific">Centaurea solstitialis</name>
    <name type="common">yellow star-thistle</name>
    <dbReference type="NCBI Taxonomy" id="347529"/>
    <lineage>
        <taxon>Eukaryota</taxon>
        <taxon>Viridiplantae</taxon>
        <taxon>Streptophyta</taxon>
        <taxon>Embryophyta</taxon>
        <taxon>Tracheophyta</taxon>
        <taxon>Spermatophyta</taxon>
        <taxon>Magnoliopsida</taxon>
        <taxon>eudicotyledons</taxon>
        <taxon>Gunneridae</taxon>
        <taxon>Pentapetalae</taxon>
        <taxon>asterids</taxon>
        <taxon>campanulids</taxon>
        <taxon>Asterales</taxon>
        <taxon>Asteraceae</taxon>
        <taxon>Carduoideae</taxon>
        <taxon>Cardueae</taxon>
        <taxon>Centaureinae</taxon>
        <taxon>Centaurea</taxon>
    </lineage>
</organism>
<name>A0AA38WLJ9_9ASTR</name>
<protein>
    <submittedName>
        <fullName evidence="1">Uncharacterized protein</fullName>
    </submittedName>
</protein>
<sequence length="123" mass="13710">MSSHPRDYWKSSCHDLQDTNRRQCGRSINTMSLSPLVVPIPFVSSWFGTCLRLFRSTRITVIPMSILNDYPILSPINFHGLDGITHSLIVILYFLTVSTQESEHNLEDTSAGSSGSVILAIKA</sequence>
<keyword evidence="2" id="KW-1185">Reference proteome</keyword>
<comment type="caution">
    <text evidence="1">The sequence shown here is derived from an EMBL/GenBank/DDBJ whole genome shotgun (WGS) entry which is preliminary data.</text>
</comment>
<evidence type="ECO:0000313" key="1">
    <source>
        <dbReference type="EMBL" id="KAJ9565622.1"/>
    </source>
</evidence>
<evidence type="ECO:0000313" key="2">
    <source>
        <dbReference type="Proteomes" id="UP001172457"/>
    </source>
</evidence>
<accession>A0AA38WLJ9</accession>
<proteinExistence type="predicted"/>
<gene>
    <name evidence="1" type="ORF">OSB04_001588</name>
</gene>
<dbReference type="AlphaFoldDB" id="A0AA38WLJ9"/>